<evidence type="ECO:0000313" key="4">
    <source>
        <dbReference type="Proteomes" id="UP000237144"/>
    </source>
</evidence>
<dbReference type="EMBL" id="PJQD01000014">
    <property type="protein sequence ID" value="POY75516.1"/>
    <property type="molecule type" value="Genomic_DNA"/>
</dbReference>
<sequence length="675" mass="74070">MISAELLDHAILAAGRAGTAGNDPYVDPHRKAAARITHHREDSLECSFAYECPAVPNGERVACASGVCQVTACVSPWKPDHGGHACVLPLLSDTTQARGRAGPPATISRSYGLCSLPHLEACPVDANKLLQPQGKHEDERFSTRDLLVMGGFACIDTSRSLTSCGGCSTTGPGRDCTKIRHADGRRVLAGVATLLVAVFVLLPFAQNPGRLINRHPYSNRDGLAWELSPDHCASIGLFEDRNRADFWTVEALSAPSPRLVVRPKNDTAAGCPSLAHAMFSVWIGWAAETRLVAAPPTQGPMGVYTFSSFPPPVTSASSRGTITARFRVRLEFGYYPGGDTGQPCGAHECLPEHLEHVGIKFSGQEILDRLGSRPSLILDVASPPALAPPRVCSSLDPLPLSYRPGHDLFAFVDSTGHPCNIRRVGDQLPYSPRLRWIHFQGDSNSRYLVFELAKMLGLTASITHVETQHSNLPTTAVFHDGTGTGVVLVFRWVFLEHWDTDVDFLARVQLTSLRAFLESIPFPRSTKWPSTFLHPGLRPTDLFISFGSHAQRLSRSGFQAAVDRLRPGLARCSRLSRSTYFLLTAAAEPLDIPERFVGDELMRNNRIIDVQNDVARHFIREHFPGADIVDFFTLTRTIPRSLRLDSVHFMPDVYRVQADLIWTAIIAADERHCPP</sequence>
<name>A0A2S5BFG4_9BASI</name>
<protein>
    <recommendedName>
        <fullName evidence="2">Protein CPL1-like domain-containing protein</fullName>
    </recommendedName>
</protein>
<dbReference type="Pfam" id="PF21671">
    <property type="entry name" value="CPL1-like"/>
    <property type="match status" value="1"/>
</dbReference>
<accession>A0A2S5BFG4</accession>
<feature type="domain" description="Protein CPL1-like" evidence="2">
    <location>
        <begin position="152"/>
        <end position="183"/>
    </location>
</feature>
<keyword evidence="1" id="KW-0472">Membrane</keyword>
<evidence type="ECO:0000313" key="3">
    <source>
        <dbReference type="EMBL" id="POY75516.1"/>
    </source>
</evidence>
<keyword evidence="4" id="KW-1185">Reference proteome</keyword>
<gene>
    <name evidence="3" type="ORF">BMF94_1418</name>
</gene>
<keyword evidence="1" id="KW-1133">Transmembrane helix</keyword>
<dbReference type="SUPFAM" id="SSF52266">
    <property type="entry name" value="SGNH hydrolase"/>
    <property type="match status" value="1"/>
</dbReference>
<proteinExistence type="predicted"/>
<dbReference type="OrthoDB" id="2536816at2759"/>
<keyword evidence="1" id="KW-0812">Transmembrane</keyword>
<evidence type="ECO:0000259" key="2">
    <source>
        <dbReference type="Pfam" id="PF21671"/>
    </source>
</evidence>
<evidence type="ECO:0000256" key="1">
    <source>
        <dbReference type="SAM" id="Phobius"/>
    </source>
</evidence>
<dbReference type="PANTHER" id="PTHR35192:SF2">
    <property type="entry name" value="APPLE DOMAIN-CONTAINING PROTEIN"/>
    <property type="match status" value="1"/>
</dbReference>
<dbReference type="Proteomes" id="UP000237144">
    <property type="component" value="Unassembled WGS sequence"/>
</dbReference>
<dbReference type="PANTHER" id="PTHR35192">
    <property type="entry name" value="PROTEIN, PUTATIVE-RELATED"/>
    <property type="match status" value="1"/>
</dbReference>
<organism evidence="3 4">
    <name type="scientific">Rhodotorula taiwanensis</name>
    <dbReference type="NCBI Taxonomy" id="741276"/>
    <lineage>
        <taxon>Eukaryota</taxon>
        <taxon>Fungi</taxon>
        <taxon>Dikarya</taxon>
        <taxon>Basidiomycota</taxon>
        <taxon>Pucciniomycotina</taxon>
        <taxon>Microbotryomycetes</taxon>
        <taxon>Sporidiobolales</taxon>
        <taxon>Sporidiobolaceae</taxon>
        <taxon>Rhodotorula</taxon>
    </lineage>
</organism>
<comment type="caution">
    <text evidence="3">The sequence shown here is derived from an EMBL/GenBank/DDBJ whole genome shotgun (WGS) entry which is preliminary data.</text>
</comment>
<dbReference type="InterPro" id="IPR038955">
    <property type="entry name" value="PriA/CPL1_fungi"/>
</dbReference>
<dbReference type="AlphaFoldDB" id="A0A2S5BFG4"/>
<dbReference type="InterPro" id="IPR048661">
    <property type="entry name" value="CPL1-like"/>
</dbReference>
<feature type="transmembrane region" description="Helical" evidence="1">
    <location>
        <begin position="187"/>
        <end position="205"/>
    </location>
</feature>
<reference evidence="3 4" key="1">
    <citation type="journal article" date="2018" name="Front. Microbiol.">
        <title>Prospects for Fungal Bioremediation of Acidic Radioactive Waste Sites: Characterization and Genome Sequence of Rhodotorula taiwanensis MD1149.</title>
        <authorList>
            <person name="Tkavc R."/>
            <person name="Matrosova V.Y."/>
            <person name="Grichenko O.E."/>
            <person name="Gostincar C."/>
            <person name="Volpe R.P."/>
            <person name="Klimenkova P."/>
            <person name="Gaidamakova E.K."/>
            <person name="Zhou C.E."/>
            <person name="Stewart B.J."/>
            <person name="Lyman M.G."/>
            <person name="Malfatti S.A."/>
            <person name="Rubinfeld B."/>
            <person name="Courtot M."/>
            <person name="Singh J."/>
            <person name="Dalgard C.L."/>
            <person name="Hamilton T."/>
            <person name="Frey K.G."/>
            <person name="Gunde-Cimerman N."/>
            <person name="Dugan L."/>
            <person name="Daly M.J."/>
        </authorList>
    </citation>
    <scope>NUCLEOTIDE SEQUENCE [LARGE SCALE GENOMIC DNA]</scope>
    <source>
        <strain evidence="3 4">MD1149</strain>
    </source>
</reference>